<feature type="compositionally biased region" description="Polar residues" evidence="1">
    <location>
        <begin position="32"/>
        <end position="44"/>
    </location>
</feature>
<dbReference type="RefSeq" id="WP_099154697.1">
    <property type="nucleotide sequence ID" value="NZ_PDUD01000047.1"/>
</dbReference>
<comment type="caution">
    <text evidence="3">The sequence shown here is derived from an EMBL/GenBank/DDBJ whole genome shotgun (WGS) entry which is preliminary data.</text>
</comment>
<accession>A0A2D0N2K4</accession>
<dbReference type="EMBL" id="PDUD01000047">
    <property type="protein sequence ID" value="PHN01963.1"/>
    <property type="molecule type" value="Genomic_DNA"/>
</dbReference>
<evidence type="ECO:0000256" key="1">
    <source>
        <dbReference type="SAM" id="MobiDB-lite"/>
    </source>
</evidence>
<protein>
    <submittedName>
        <fullName evidence="3">Glycosyl hydrolase</fullName>
    </submittedName>
</protein>
<proteinExistence type="predicted"/>
<dbReference type="GO" id="GO:0016787">
    <property type="term" value="F:hydrolase activity"/>
    <property type="evidence" value="ECO:0007669"/>
    <property type="project" value="UniProtKB-KW"/>
</dbReference>
<evidence type="ECO:0000259" key="2">
    <source>
        <dbReference type="Pfam" id="PF06439"/>
    </source>
</evidence>
<evidence type="ECO:0000313" key="3">
    <source>
        <dbReference type="EMBL" id="PHN01963.1"/>
    </source>
</evidence>
<feature type="region of interest" description="Disordered" evidence="1">
    <location>
        <begin position="24"/>
        <end position="46"/>
    </location>
</feature>
<organism evidence="3 4">
    <name type="scientific">Flavilitoribacter nigricans (strain ATCC 23147 / DSM 23189 / NBRC 102662 / NCIMB 1420 / SS-2)</name>
    <name type="common">Lewinella nigricans</name>
    <dbReference type="NCBI Taxonomy" id="1122177"/>
    <lineage>
        <taxon>Bacteria</taxon>
        <taxon>Pseudomonadati</taxon>
        <taxon>Bacteroidota</taxon>
        <taxon>Saprospiria</taxon>
        <taxon>Saprospirales</taxon>
        <taxon>Lewinellaceae</taxon>
        <taxon>Flavilitoribacter</taxon>
    </lineage>
</organism>
<dbReference type="AlphaFoldDB" id="A0A2D0N2K4"/>
<dbReference type="OrthoDB" id="1121759at2"/>
<sequence length="253" mass="28237">MNRLLPLAFLACLLWACGQTPGEEASREDTAVESSEAPSDNTLSAEEKSEGWTLLFDGQSMDQWRIFNHDTLMGWAVQSGEMVALGEGGPDGHGADIITKEKYDNFDLSLEWKISEGGNSGIFFYVVEGDQYETVYHTGPEYQLIDDTGFPGDLAASQHSGANYSMHAPSSITTKPVGEYNLSRIRVEDGHVTHWLNGKKVVEYDLWTPEWQALIDSGKWNDYPDYGKARSGHLALQDHGNKIWFKNIKIKTL</sequence>
<dbReference type="Pfam" id="PF06439">
    <property type="entry name" value="3keto-disac_hyd"/>
    <property type="match status" value="1"/>
</dbReference>
<evidence type="ECO:0000313" key="4">
    <source>
        <dbReference type="Proteomes" id="UP000223913"/>
    </source>
</evidence>
<reference evidence="3 4" key="1">
    <citation type="submission" date="2017-10" db="EMBL/GenBank/DDBJ databases">
        <title>The draft genome sequence of Lewinella nigricans NBRC 102662.</title>
        <authorList>
            <person name="Wang K."/>
        </authorList>
    </citation>
    <scope>NUCLEOTIDE SEQUENCE [LARGE SCALE GENOMIC DNA]</scope>
    <source>
        <strain evidence="3 4">NBRC 102662</strain>
    </source>
</reference>
<gene>
    <name evidence="3" type="ORF">CRP01_34805</name>
</gene>
<dbReference type="InterPro" id="IPR010496">
    <property type="entry name" value="AL/BT2_dom"/>
</dbReference>
<keyword evidence="4" id="KW-1185">Reference proteome</keyword>
<feature type="domain" description="3-keto-alpha-glucoside-1,2-lyase/3-keto-2-hydroxy-glucal hydratase" evidence="2">
    <location>
        <begin position="51"/>
        <end position="251"/>
    </location>
</feature>
<keyword evidence="3" id="KW-0378">Hydrolase</keyword>
<dbReference type="Proteomes" id="UP000223913">
    <property type="component" value="Unassembled WGS sequence"/>
</dbReference>
<name>A0A2D0N2K4_FLAN2</name>
<dbReference type="Gene3D" id="2.60.120.560">
    <property type="entry name" value="Exo-inulinase, domain 1"/>
    <property type="match status" value="1"/>
</dbReference>